<dbReference type="PANTHER" id="PTHR30612:SF0">
    <property type="entry name" value="CHLOROPLAST PROTEIN-TRANSPORTING ATPASE"/>
    <property type="match status" value="1"/>
</dbReference>
<dbReference type="PANTHER" id="PTHR30612">
    <property type="entry name" value="SECA INNER MEMBRANE COMPONENT OF SEC PROTEIN SECRETION SYSTEM"/>
    <property type="match status" value="1"/>
</dbReference>
<organism evidence="22 23">
    <name type="scientific">Ectothiorhodospira marina</name>
    <dbReference type="NCBI Taxonomy" id="1396821"/>
    <lineage>
        <taxon>Bacteria</taxon>
        <taxon>Pseudomonadati</taxon>
        <taxon>Pseudomonadota</taxon>
        <taxon>Gammaproteobacteria</taxon>
        <taxon>Chromatiales</taxon>
        <taxon>Ectothiorhodospiraceae</taxon>
        <taxon>Ectothiorhodospira</taxon>
    </lineage>
</organism>
<dbReference type="FunFam" id="3.90.1440.10:FF:000001">
    <property type="entry name" value="Preprotein translocase subunit SecA"/>
    <property type="match status" value="1"/>
</dbReference>
<dbReference type="STRING" id="1396821.SAMN05444515_102120"/>
<comment type="catalytic activity">
    <reaction evidence="15">
        <text>ATP + H2O + cellular proteinSide 1 = ADP + phosphate + cellular proteinSide 2.</text>
        <dbReference type="EC" id="7.4.2.8"/>
    </reaction>
</comment>
<evidence type="ECO:0000256" key="7">
    <source>
        <dbReference type="ARBA" id="ARBA00022723"/>
    </source>
</evidence>
<dbReference type="RefSeq" id="WP_090250845.1">
    <property type="nucleotide sequence ID" value="NZ_FOAA01000002.1"/>
</dbReference>
<dbReference type="EMBL" id="FOAA01000002">
    <property type="protein sequence ID" value="SEK47674.1"/>
    <property type="molecule type" value="Genomic_DNA"/>
</dbReference>
<keyword evidence="11 15" id="KW-0653">Protein transport</keyword>
<dbReference type="Pfam" id="PF01043">
    <property type="entry name" value="SecA_PP_bind"/>
    <property type="match status" value="1"/>
</dbReference>
<dbReference type="InterPro" id="IPR011130">
    <property type="entry name" value="SecA_preprotein_X-link_dom"/>
</dbReference>
<keyword evidence="5 15" id="KW-0963">Cytoplasm</keyword>
<gene>
    <name evidence="15" type="primary">secA</name>
    <name evidence="22" type="ORF">SAMN05444515_102120</name>
</gene>
<comment type="cofactor">
    <cofactor evidence="1">
        <name>Zn(2+)</name>
        <dbReference type="ChEBI" id="CHEBI:29105"/>
    </cofactor>
</comment>
<dbReference type="InterPro" id="IPR011115">
    <property type="entry name" value="SecA_DEAD"/>
</dbReference>
<dbReference type="NCBIfam" id="NF009538">
    <property type="entry name" value="PRK12904.1"/>
    <property type="match status" value="1"/>
</dbReference>
<dbReference type="SUPFAM" id="SSF81886">
    <property type="entry name" value="Helical scaffold and wing domains of SecA"/>
    <property type="match status" value="1"/>
</dbReference>
<evidence type="ECO:0000256" key="9">
    <source>
        <dbReference type="ARBA" id="ARBA00022833"/>
    </source>
</evidence>
<dbReference type="InterPro" id="IPR001650">
    <property type="entry name" value="Helicase_C-like"/>
</dbReference>
<dbReference type="NCBIfam" id="TIGR00963">
    <property type="entry name" value="secA"/>
    <property type="match status" value="1"/>
</dbReference>
<keyword evidence="14 15" id="KW-0472">Membrane</keyword>
<evidence type="ECO:0000259" key="20">
    <source>
        <dbReference type="PROSITE" id="PS51194"/>
    </source>
</evidence>
<feature type="binding site" evidence="15">
    <location>
        <position position="87"/>
    </location>
    <ligand>
        <name>ATP</name>
        <dbReference type="ChEBI" id="CHEBI:30616"/>
    </ligand>
</feature>
<dbReference type="GO" id="GO:0043952">
    <property type="term" value="P:protein transport by the Sec complex"/>
    <property type="evidence" value="ECO:0007669"/>
    <property type="project" value="UniProtKB-ARBA"/>
</dbReference>
<evidence type="ECO:0000256" key="13">
    <source>
        <dbReference type="ARBA" id="ARBA00023010"/>
    </source>
</evidence>
<feature type="compositionally biased region" description="Basic residues" evidence="18">
    <location>
        <begin position="943"/>
        <end position="953"/>
    </location>
</feature>
<dbReference type="HAMAP" id="MF_01382">
    <property type="entry name" value="SecA"/>
    <property type="match status" value="1"/>
</dbReference>
<dbReference type="CDD" id="cd17928">
    <property type="entry name" value="DEXDc_SecA"/>
    <property type="match status" value="1"/>
</dbReference>
<keyword evidence="12 15" id="KW-1278">Translocase</keyword>
<dbReference type="InterPro" id="IPR000185">
    <property type="entry name" value="SecA"/>
</dbReference>
<evidence type="ECO:0000256" key="18">
    <source>
        <dbReference type="SAM" id="MobiDB-lite"/>
    </source>
</evidence>
<feature type="coiled-coil region" evidence="17">
    <location>
        <begin position="14"/>
        <end position="48"/>
    </location>
</feature>
<dbReference type="GO" id="GO:0005886">
    <property type="term" value="C:plasma membrane"/>
    <property type="evidence" value="ECO:0007669"/>
    <property type="project" value="UniProtKB-SubCell"/>
</dbReference>
<dbReference type="SUPFAM" id="SSF81767">
    <property type="entry name" value="Pre-protein crosslinking domain of SecA"/>
    <property type="match status" value="1"/>
</dbReference>
<comment type="similarity">
    <text evidence="2 15 16">Belongs to the SecA family.</text>
</comment>
<keyword evidence="3 15" id="KW-0813">Transport</keyword>
<evidence type="ECO:0000256" key="6">
    <source>
        <dbReference type="ARBA" id="ARBA00022519"/>
    </source>
</evidence>
<dbReference type="GO" id="GO:0046872">
    <property type="term" value="F:metal ion binding"/>
    <property type="evidence" value="ECO:0007669"/>
    <property type="project" value="UniProtKB-KW"/>
</dbReference>
<dbReference type="PROSITE" id="PS51196">
    <property type="entry name" value="SECA_MOTOR_DEAD"/>
    <property type="match status" value="1"/>
</dbReference>
<evidence type="ECO:0000256" key="10">
    <source>
        <dbReference type="ARBA" id="ARBA00022840"/>
    </source>
</evidence>
<evidence type="ECO:0000256" key="15">
    <source>
        <dbReference type="HAMAP-Rule" id="MF_01382"/>
    </source>
</evidence>
<dbReference type="Gene3D" id="3.40.50.300">
    <property type="entry name" value="P-loop containing nucleotide triphosphate hydrolases"/>
    <property type="match status" value="2"/>
</dbReference>
<dbReference type="AlphaFoldDB" id="A0A1H7HBM0"/>
<dbReference type="InterPro" id="IPR044722">
    <property type="entry name" value="SecA_SF2_C"/>
</dbReference>
<comment type="subunit">
    <text evidence="15">Monomer and homodimer. Part of the essential Sec protein translocation apparatus which comprises SecA, SecYEG and auxiliary proteins SecDF-YajC and YidC.</text>
</comment>
<dbReference type="PROSITE" id="PS51192">
    <property type="entry name" value="HELICASE_ATP_BIND_1"/>
    <property type="match status" value="1"/>
</dbReference>
<keyword evidence="9" id="KW-0862">Zinc</keyword>
<feature type="region of interest" description="Disordered" evidence="18">
    <location>
        <begin position="862"/>
        <end position="953"/>
    </location>
</feature>
<keyword evidence="17" id="KW-0175">Coiled coil</keyword>
<keyword evidence="10 15" id="KW-0067">ATP-binding</keyword>
<evidence type="ECO:0000256" key="14">
    <source>
        <dbReference type="ARBA" id="ARBA00023136"/>
    </source>
</evidence>
<dbReference type="SUPFAM" id="SSF52540">
    <property type="entry name" value="P-loop containing nucleoside triphosphate hydrolases"/>
    <property type="match status" value="2"/>
</dbReference>
<dbReference type="InterPro" id="IPR027417">
    <property type="entry name" value="P-loop_NTPase"/>
</dbReference>
<feature type="compositionally biased region" description="Basic and acidic residues" evidence="18">
    <location>
        <begin position="922"/>
        <end position="933"/>
    </location>
</feature>
<keyword evidence="4 15" id="KW-1003">Cell membrane</keyword>
<dbReference type="Gene3D" id="3.90.1440.10">
    <property type="entry name" value="SecA, preprotein cross-linking domain"/>
    <property type="match status" value="1"/>
</dbReference>
<keyword evidence="7" id="KW-0479">Metal-binding</keyword>
<dbReference type="Pfam" id="PF21090">
    <property type="entry name" value="P-loop_SecA"/>
    <property type="match status" value="1"/>
</dbReference>
<evidence type="ECO:0000313" key="22">
    <source>
        <dbReference type="EMBL" id="SEK47674.1"/>
    </source>
</evidence>
<evidence type="ECO:0000259" key="21">
    <source>
        <dbReference type="PROSITE" id="PS51196"/>
    </source>
</evidence>
<dbReference type="InterPro" id="IPR011116">
    <property type="entry name" value="SecA_Wing/Scaffold"/>
</dbReference>
<dbReference type="InterPro" id="IPR014001">
    <property type="entry name" value="Helicase_ATP-bd"/>
</dbReference>
<evidence type="ECO:0000259" key="19">
    <source>
        <dbReference type="PROSITE" id="PS51192"/>
    </source>
</evidence>
<evidence type="ECO:0000256" key="17">
    <source>
        <dbReference type="SAM" id="Coils"/>
    </source>
</evidence>
<sequence>MVTTLVRKIFGSRNDRLVKRYAKVVERVNEREEEVKALSEEALKAKTREFRDRLAKDETLEDLMPEAFAVVREAGRRFMEMRHFDVQLIGGMVLNDGRIAEMRTGEGKTLVATLAAYLNALPARGVHVITVNDYLARRDAAWMGRVYHALGLSVGVINASGGKGVDSASYLFDPDFPGNDEAPLHLRPVTRREAYAADITYGTNNEYGFDYLRDNMAFRAEDRVQRDLAYAIVDEVDSILIDEARTPLIISGPTSENSDLYTRMKDIVPQFIPQEDEESEGDYVLDEKAKQVFLSEEGQEKAEQLLLEAGLLKEGQGLFDAASIPVLHHLNAALRAHALFQRDVQYLVRDNKVLIIDEFTGRVMTGRRWSDGLHQAVEAKEGVPIQNENQTLASITFQNFFRLYDKLSGMTGTADTEAYEFQHIYALEVVVIPTNRPMVRNDMQDLVYMTQQEKYKAIIEEIKDCRERKQPVLVGTASVEASETLAKLLNKEKIHHEVLNAKQHEREAHIIAQAGRPGALTIATNMAGRGTDIVLGGSLDAELEGLGETPDPEQVKKIRADWEKRHEAVLEAGGLHIIGSERHESRRIDNQLRGRAGRQGDPGSSRFFLSLEDNLMRIFASDRVKAVMQRLGMKEGEAIENAWVTKAIENAQRKVEGHNFDIRKSLLEYDDVANDQRRVIYEQRRELLDSEDISDTIEPVLQDVLDQTVSQYIPPGSIEEQWDVPGLAQALESEFGMKLDIADWLEKDDDLHEETLRERLKEAFHTALKAKADVVGPEMMRRIEKDVMLQVLDSHWKEHLAAMDYMRQSIGLRGYAQRNPKQEYKKEAFAMFESLLERVKHDVVSMLMRLQVRSAEDVAALEEQTRTTTRPSKMQFQHAQPGSPLGEEEPARGAQGGSVPQPIGQGAPRGGDAGQSEDEQEQPYRREEPKLGRNDPCWCGSGKKYKHCHGKLD</sequence>
<feature type="domain" description="Helicase C-terminal" evidence="20">
    <location>
        <begin position="457"/>
        <end position="656"/>
    </location>
</feature>
<evidence type="ECO:0000256" key="4">
    <source>
        <dbReference type="ARBA" id="ARBA00022475"/>
    </source>
</evidence>
<dbReference type="Pfam" id="PF07517">
    <property type="entry name" value="SecA_DEAD"/>
    <property type="match status" value="1"/>
</dbReference>
<dbReference type="Proteomes" id="UP000199256">
    <property type="component" value="Unassembled WGS sequence"/>
</dbReference>
<feature type="domain" description="SecA family profile" evidence="21">
    <location>
        <begin position="3"/>
        <end position="640"/>
    </location>
</feature>
<feature type="compositionally biased region" description="Polar residues" evidence="18">
    <location>
        <begin position="866"/>
        <end position="880"/>
    </location>
</feature>
<dbReference type="PROSITE" id="PS51194">
    <property type="entry name" value="HELICASE_CTER"/>
    <property type="match status" value="1"/>
</dbReference>
<evidence type="ECO:0000256" key="3">
    <source>
        <dbReference type="ARBA" id="ARBA00022448"/>
    </source>
</evidence>
<dbReference type="GO" id="GO:0017038">
    <property type="term" value="P:protein import"/>
    <property type="evidence" value="ECO:0007669"/>
    <property type="project" value="InterPro"/>
</dbReference>
<evidence type="ECO:0000256" key="1">
    <source>
        <dbReference type="ARBA" id="ARBA00001947"/>
    </source>
</evidence>
<evidence type="ECO:0000256" key="11">
    <source>
        <dbReference type="ARBA" id="ARBA00022927"/>
    </source>
</evidence>
<dbReference type="InterPro" id="IPR036670">
    <property type="entry name" value="SecA_X-link_sf"/>
</dbReference>
<keyword evidence="8 15" id="KW-0547">Nucleotide-binding</keyword>
<dbReference type="InterPro" id="IPR036266">
    <property type="entry name" value="SecA_Wing/Scaffold_sf"/>
</dbReference>
<dbReference type="GO" id="GO:0008564">
    <property type="term" value="F:protein-exporting ATPase activity"/>
    <property type="evidence" value="ECO:0007669"/>
    <property type="project" value="UniProtKB-EC"/>
</dbReference>
<dbReference type="EC" id="7.4.2.8" evidence="15"/>
<dbReference type="GO" id="GO:0006605">
    <property type="term" value="P:protein targeting"/>
    <property type="evidence" value="ECO:0007669"/>
    <property type="project" value="UniProtKB-UniRule"/>
</dbReference>
<accession>A0A1H7HBM0</accession>
<dbReference type="SMART" id="SM00957">
    <property type="entry name" value="SecA_DEAD"/>
    <property type="match status" value="1"/>
</dbReference>
<dbReference type="PRINTS" id="PR00906">
    <property type="entry name" value="SECA"/>
</dbReference>
<feature type="domain" description="Helicase ATP-binding" evidence="19">
    <location>
        <begin position="89"/>
        <end position="272"/>
    </location>
</feature>
<feature type="binding site" evidence="15">
    <location>
        <position position="532"/>
    </location>
    <ligand>
        <name>ATP</name>
        <dbReference type="ChEBI" id="CHEBI:30616"/>
    </ligand>
</feature>
<comment type="subcellular location">
    <subcellularLocation>
        <location evidence="15">Cell membrane</location>
        <topology evidence="15">Peripheral membrane protein</topology>
        <orientation evidence="15">Cytoplasmic side</orientation>
    </subcellularLocation>
    <subcellularLocation>
        <location evidence="15">Cytoplasm</location>
    </subcellularLocation>
    <text evidence="15">Distribution is 50-50.</text>
</comment>
<evidence type="ECO:0000313" key="23">
    <source>
        <dbReference type="Proteomes" id="UP000199256"/>
    </source>
</evidence>
<dbReference type="FunFam" id="1.10.3060.10:FF:000003">
    <property type="entry name" value="Protein translocase subunit SecA"/>
    <property type="match status" value="1"/>
</dbReference>
<dbReference type="InterPro" id="IPR014018">
    <property type="entry name" value="SecA_motor_DEAD"/>
</dbReference>
<evidence type="ECO:0000256" key="5">
    <source>
        <dbReference type="ARBA" id="ARBA00022490"/>
    </source>
</evidence>
<reference evidence="23" key="1">
    <citation type="submission" date="2016-10" db="EMBL/GenBank/DDBJ databases">
        <authorList>
            <person name="Varghese N."/>
            <person name="Submissions S."/>
        </authorList>
    </citation>
    <scope>NUCLEOTIDE SEQUENCE [LARGE SCALE GENOMIC DNA]</scope>
    <source>
        <strain evidence="23">DSM 241</strain>
    </source>
</reference>
<evidence type="ECO:0000256" key="16">
    <source>
        <dbReference type="RuleBase" id="RU003874"/>
    </source>
</evidence>
<comment type="function">
    <text evidence="15">Part of the Sec protein translocase complex. Interacts with the SecYEG preprotein conducting channel. Has a central role in coupling the hydrolysis of ATP to the transfer of proteins into and across the cell membrane, serving both as a receptor for the preprotein-SecB complex and as an ATP-driven molecular motor driving the stepwise translocation of polypeptide chains across the membrane.</text>
</comment>
<evidence type="ECO:0000256" key="8">
    <source>
        <dbReference type="ARBA" id="ARBA00022741"/>
    </source>
</evidence>
<dbReference type="InterPro" id="IPR004027">
    <property type="entry name" value="SEC_C_motif"/>
</dbReference>
<feature type="binding site" evidence="15">
    <location>
        <begin position="105"/>
        <end position="109"/>
    </location>
    <ligand>
        <name>ATP</name>
        <dbReference type="ChEBI" id="CHEBI:30616"/>
    </ligand>
</feature>
<keyword evidence="23" id="KW-1185">Reference proteome</keyword>
<keyword evidence="6" id="KW-0997">Cell inner membrane</keyword>
<dbReference type="GO" id="GO:0031522">
    <property type="term" value="C:cell envelope Sec protein transport complex"/>
    <property type="evidence" value="ECO:0007669"/>
    <property type="project" value="TreeGrafter"/>
</dbReference>
<dbReference type="OrthoDB" id="9805579at2"/>
<evidence type="ECO:0000256" key="12">
    <source>
        <dbReference type="ARBA" id="ARBA00022967"/>
    </source>
</evidence>
<dbReference type="FunFam" id="3.40.50.300:FF:000113">
    <property type="entry name" value="Preprotein translocase subunit SecA"/>
    <property type="match status" value="1"/>
</dbReference>
<dbReference type="Pfam" id="PF07516">
    <property type="entry name" value="SecA_SW"/>
    <property type="match status" value="1"/>
</dbReference>
<dbReference type="CDD" id="cd18803">
    <property type="entry name" value="SF2_C_secA"/>
    <property type="match status" value="1"/>
</dbReference>
<dbReference type="GO" id="GO:0065002">
    <property type="term" value="P:intracellular protein transmembrane transport"/>
    <property type="evidence" value="ECO:0007669"/>
    <property type="project" value="UniProtKB-UniRule"/>
</dbReference>
<evidence type="ECO:0000256" key="2">
    <source>
        <dbReference type="ARBA" id="ARBA00007650"/>
    </source>
</evidence>
<protein>
    <recommendedName>
        <fullName evidence="15 16">Protein translocase subunit SecA</fullName>
        <ecNumber evidence="15">7.4.2.8</ecNumber>
    </recommendedName>
</protein>
<dbReference type="GO" id="GO:0005524">
    <property type="term" value="F:ATP binding"/>
    <property type="evidence" value="ECO:0007669"/>
    <property type="project" value="UniProtKB-UniRule"/>
</dbReference>
<dbReference type="GO" id="GO:0005829">
    <property type="term" value="C:cytosol"/>
    <property type="evidence" value="ECO:0007669"/>
    <property type="project" value="TreeGrafter"/>
</dbReference>
<dbReference type="Gene3D" id="1.10.3060.10">
    <property type="entry name" value="Helical scaffold and wing domains of SecA"/>
    <property type="match status" value="1"/>
</dbReference>
<dbReference type="Pfam" id="PF02810">
    <property type="entry name" value="SEC-C"/>
    <property type="match status" value="1"/>
</dbReference>
<keyword evidence="13 15" id="KW-0811">Translocation</keyword>
<dbReference type="SMART" id="SM00958">
    <property type="entry name" value="SecA_PP_bind"/>
    <property type="match status" value="1"/>
</dbReference>
<name>A0A1H7HBM0_9GAMM</name>
<proteinExistence type="inferred from homology"/>